<dbReference type="PRINTS" id="PR00081">
    <property type="entry name" value="GDHRDH"/>
</dbReference>
<evidence type="ECO:0000313" key="4">
    <source>
        <dbReference type="EMBL" id="UOB17807.1"/>
    </source>
</evidence>
<dbReference type="PANTHER" id="PTHR42760:SF115">
    <property type="entry name" value="3-OXOACYL-[ACYL-CARRIER-PROTEIN] REDUCTASE FABG"/>
    <property type="match status" value="1"/>
</dbReference>
<keyword evidence="5" id="KW-1185">Reference proteome</keyword>
<dbReference type="SUPFAM" id="SSF51735">
    <property type="entry name" value="NAD(P)-binding Rossmann-fold domains"/>
    <property type="match status" value="1"/>
</dbReference>
<protein>
    <submittedName>
        <fullName evidence="4">SDR family oxidoreductase</fullName>
    </submittedName>
</protein>
<dbReference type="GO" id="GO:0016616">
    <property type="term" value="F:oxidoreductase activity, acting on the CH-OH group of donors, NAD or NADP as acceptor"/>
    <property type="evidence" value="ECO:0007669"/>
    <property type="project" value="TreeGrafter"/>
</dbReference>
<dbReference type="Proteomes" id="UP000831290">
    <property type="component" value="Chromosome"/>
</dbReference>
<dbReference type="PANTHER" id="PTHR42760">
    <property type="entry name" value="SHORT-CHAIN DEHYDROGENASES/REDUCTASES FAMILY MEMBER"/>
    <property type="match status" value="1"/>
</dbReference>
<dbReference type="Gene3D" id="3.40.50.720">
    <property type="entry name" value="NAD(P)-binding Rossmann-like Domain"/>
    <property type="match status" value="1"/>
</dbReference>
<dbReference type="EMBL" id="CP094358">
    <property type="protein sequence ID" value="UOB17807.1"/>
    <property type="molecule type" value="Genomic_DNA"/>
</dbReference>
<dbReference type="InterPro" id="IPR020904">
    <property type="entry name" value="Sc_DH/Rdtase_CS"/>
</dbReference>
<evidence type="ECO:0000256" key="3">
    <source>
        <dbReference type="RuleBase" id="RU000363"/>
    </source>
</evidence>
<dbReference type="GO" id="GO:0005975">
    <property type="term" value="P:carbohydrate metabolic process"/>
    <property type="evidence" value="ECO:0007669"/>
    <property type="project" value="UniProtKB-ARBA"/>
</dbReference>
<sequence>MNKVVVITGAGGVLCSTLAKALAKKSYKIALLDLNKEAAEKVSNEIKIQGGTSIAIGANVLRKESLEKARSIVSKELGPCDILINGAGGNHPLGTTTNPFLNNEDLLIDNKEFKTFFDLDMEGVQFVFNLNFIGTMLPSQVFAKEMIGKTGCSILNISSMNAYTPLTKIPAYSGAKAAVSNFTQWLAVHFSKVGIRVNALAPGFFLTEQNRTLLTTDKGKLTQRGNTIIEQTPMGRFGEPEDLIGATLWLCGEQSNFVTGISIPIDGGFSAFSGV</sequence>
<name>A0A9E6ZL67_9FLAO</name>
<organism evidence="4 5">
    <name type="scientific">Abyssalbus ytuae</name>
    <dbReference type="NCBI Taxonomy" id="2926907"/>
    <lineage>
        <taxon>Bacteria</taxon>
        <taxon>Pseudomonadati</taxon>
        <taxon>Bacteroidota</taxon>
        <taxon>Flavobacteriia</taxon>
        <taxon>Flavobacteriales</taxon>
        <taxon>Flavobacteriaceae</taxon>
        <taxon>Abyssalbus</taxon>
    </lineage>
</organism>
<gene>
    <name evidence="4" type="ORF">MQE35_00570</name>
</gene>
<dbReference type="InterPro" id="IPR002347">
    <property type="entry name" value="SDR_fam"/>
</dbReference>
<dbReference type="CDD" id="cd08935">
    <property type="entry name" value="mannonate_red_SDR_c"/>
    <property type="match status" value="1"/>
</dbReference>
<dbReference type="NCBIfam" id="NF006132">
    <property type="entry name" value="PRK08277.1"/>
    <property type="match status" value="1"/>
</dbReference>
<dbReference type="RefSeq" id="WP_255843552.1">
    <property type="nucleotide sequence ID" value="NZ_CP094358.1"/>
</dbReference>
<dbReference type="AlphaFoldDB" id="A0A9E6ZL67"/>
<dbReference type="KEGG" id="fbm:MQE35_00570"/>
<comment type="similarity">
    <text evidence="1 3">Belongs to the short-chain dehydrogenases/reductases (SDR) family.</text>
</comment>
<proteinExistence type="inferred from homology"/>
<dbReference type="PROSITE" id="PS00061">
    <property type="entry name" value="ADH_SHORT"/>
    <property type="match status" value="1"/>
</dbReference>
<dbReference type="FunFam" id="3.40.50.720:FF:000240">
    <property type="entry name" value="SDR family oxidoreductase"/>
    <property type="match status" value="1"/>
</dbReference>
<dbReference type="Pfam" id="PF00106">
    <property type="entry name" value="adh_short"/>
    <property type="match status" value="1"/>
</dbReference>
<dbReference type="InterPro" id="IPR036291">
    <property type="entry name" value="NAD(P)-bd_dom_sf"/>
</dbReference>
<dbReference type="PRINTS" id="PR00080">
    <property type="entry name" value="SDRFAMILY"/>
</dbReference>
<evidence type="ECO:0000313" key="5">
    <source>
        <dbReference type="Proteomes" id="UP000831290"/>
    </source>
</evidence>
<reference evidence="4" key="1">
    <citation type="submission" date="2022-03" db="EMBL/GenBank/DDBJ databases">
        <title>Description of Abyssus ytuae gen. nov., sp. nov., a novel member of the family Flavobacteriaceae isolated from the sediment of Mariana Trench.</title>
        <authorList>
            <person name="Zhang J."/>
            <person name="Xu X."/>
        </authorList>
    </citation>
    <scope>NUCLEOTIDE SEQUENCE</scope>
    <source>
        <strain evidence="4">MT3330</strain>
    </source>
</reference>
<accession>A0A9E6ZL67</accession>
<keyword evidence="2" id="KW-0560">Oxidoreductase</keyword>
<evidence type="ECO:0000256" key="2">
    <source>
        <dbReference type="ARBA" id="ARBA00023002"/>
    </source>
</evidence>
<evidence type="ECO:0000256" key="1">
    <source>
        <dbReference type="ARBA" id="ARBA00006484"/>
    </source>
</evidence>